<comment type="caution">
    <text evidence="1">The sequence shown here is derived from an EMBL/GenBank/DDBJ whole genome shotgun (WGS) entry which is preliminary data.</text>
</comment>
<evidence type="ECO:0008006" key="3">
    <source>
        <dbReference type="Google" id="ProtNLM"/>
    </source>
</evidence>
<sequence length="90" mass="10601">MAHRFSIAGLLDWEYSGFYPEYHELIKSSNGLSTSAEDDWYLFLPECISPEFYGVWWLPDYAQKALVELSSFGFGREWRNFKLTLDCNED</sequence>
<dbReference type="AlphaFoldDB" id="A0A8H8D8H6"/>
<accession>A0A8H8D8H6</accession>
<evidence type="ECO:0000313" key="1">
    <source>
        <dbReference type="EMBL" id="KAG5304682.1"/>
    </source>
</evidence>
<reference evidence="1 2" key="1">
    <citation type="submission" date="2021-01" db="EMBL/GenBank/DDBJ databases">
        <title>Chromosome-level genome assembly of a human fungal pathogen reveals clustering of transcriptionally co-regulated genes.</title>
        <authorList>
            <person name="Voorhies M."/>
            <person name="Cohen S."/>
            <person name="Shea T.P."/>
            <person name="Petrus S."/>
            <person name="Munoz J.F."/>
            <person name="Poplawski S."/>
            <person name="Goldman W.E."/>
            <person name="Michael T."/>
            <person name="Cuomo C.A."/>
            <person name="Sil A."/>
            <person name="Beyhan S."/>
        </authorList>
    </citation>
    <scope>NUCLEOTIDE SEQUENCE [LARGE SCALE GENOMIC DNA]</scope>
    <source>
        <strain evidence="1 2">G184AR</strain>
    </source>
</reference>
<proteinExistence type="predicted"/>
<evidence type="ECO:0000313" key="2">
    <source>
        <dbReference type="Proteomes" id="UP000670092"/>
    </source>
</evidence>
<dbReference type="VEuPathDB" id="FungiDB:I7I52_03092"/>
<organism evidence="1 2">
    <name type="scientific">Ajellomyces capsulatus</name>
    <name type="common">Darling's disease fungus</name>
    <name type="synonym">Histoplasma capsulatum</name>
    <dbReference type="NCBI Taxonomy" id="5037"/>
    <lineage>
        <taxon>Eukaryota</taxon>
        <taxon>Fungi</taxon>
        <taxon>Dikarya</taxon>
        <taxon>Ascomycota</taxon>
        <taxon>Pezizomycotina</taxon>
        <taxon>Eurotiomycetes</taxon>
        <taxon>Eurotiomycetidae</taxon>
        <taxon>Onygenales</taxon>
        <taxon>Ajellomycetaceae</taxon>
        <taxon>Histoplasma</taxon>
    </lineage>
</organism>
<name>A0A8H8D8H6_AJECA</name>
<dbReference type="EMBL" id="JAEVHI010000001">
    <property type="protein sequence ID" value="KAG5304682.1"/>
    <property type="molecule type" value="Genomic_DNA"/>
</dbReference>
<dbReference type="OrthoDB" id="2906425at2759"/>
<dbReference type="Proteomes" id="UP000670092">
    <property type="component" value="Unassembled WGS sequence"/>
</dbReference>
<protein>
    <recommendedName>
        <fullName evidence="3">Aminoglycoside phosphotransferase domain-containing protein</fullName>
    </recommendedName>
</protein>
<gene>
    <name evidence="1" type="ORF">I7I52_03092</name>
</gene>